<evidence type="ECO:0000256" key="4">
    <source>
        <dbReference type="ARBA" id="ARBA00022452"/>
    </source>
</evidence>
<feature type="signal peptide" evidence="8">
    <location>
        <begin position="1"/>
        <end position="21"/>
    </location>
</feature>
<keyword evidence="6" id="KW-0472">Membrane</keyword>
<keyword evidence="8" id="KW-0732">Signal</keyword>
<sequence length="246" mass="27874">MIRRITLVCLLFLTSILSTLSQEVEQVVSKVVEGSHVSDMLIPLSDMQLLAVQNSPLLKFYNADIIISELKIKAEKRNWMTTLGFEASAKYGLFDNLLITEDLNTESTTSSTEQTRYSVGLTLKIPLNTVADRTNVKQAKAELEKFRYQKENSIKELRQLVIVQYNNVLKSYTSVEVRNKSLGVLKMHLSSVEKDFVNGKINIAEYSRVNDIKMNAELEFEKVKIELLTAIQILSEIVGKPVITKN</sequence>
<evidence type="ECO:0000256" key="2">
    <source>
        <dbReference type="ARBA" id="ARBA00007613"/>
    </source>
</evidence>
<dbReference type="Pfam" id="PF02321">
    <property type="entry name" value="OEP"/>
    <property type="match status" value="1"/>
</dbReference>
<keyword evidence="10" id="KW-1185">Reference proteome</keyword>
<feature type="chain" id="PRO_5047531086" evidence="8">
    <location>
        <begin position="22"/>
        <end position="246"/>
    </location>
</feature>
<protein>
    <submittedName>
        <fullName evidence="9">TolC family protein</fullName>
    </submittedName>
</protein>
<organism evidence="9 10">
    <name type="scientific">Paralabilibaculum antarcticum</name>
    <dbReference type="NCBI Taxonomy" id="2912572"/>
    <lineage>
        <taxon>Bacteria</taxon>
        <taxon>Pseudomonadati</taxon>
        <taxon>Bacteroidota</taxon>
        <taxon>Bacteroidia</taxon>
        <taxon>Marinilabiliales</taxon>
        <taxon>Marinifilaceae</taxon>
        <taxon>Paralabilibaculum</taxon>
    </lineage>
</organism>
<dbReference type="SUPFAM" id="SSF56954">
    <property type="entry name" value="Outer membrane efflux proteins (OEP)"/>
    <property type="match status" value="1"/>
</dbReference>
<dbReference type="Proteomes" id="UP001528920">
    <property type="component" value="Unassembled WGS sequence"/>
</dbReference>
<dbReference type="Gene3D" id="1.20.1600.10">
    <property type="entry name" value="Outer membrane efflux proteins (OEP)"/>
    <property type="match status" value="1"/>
</dbReference>
<accession>A0ABT5VW72</accession>
<dbReference type="PANTHER" id="PTHR30026:SF20">
    <property type="entry name" value="OUTER MEMBRANE PROTEIN TOLC"/>
    <property type="match status" value="1"/>
</dbReference>
<proteinExistence type="inferred from homology"/>
<evidence type="ECO:0000256" key="7">
    <source>
        <dbReference type="ARBA" id="ARBA00023237"/>
    </source>
</evidence>
<comment type="subcellular location">
    <subcellularLocation>
        <location evidence="1">Cell outer membrane</location>
    </subcellularLocation>
</comment>
<gene>
    <name evidence="9" type="ORF">L3049_16855</name>
</gene>
<evidence type="ECO:0000256" key="1">
    <source>
        <dbReference type="ARBA" id="ARBA00004442"/>
    </source>
</evidence>
<name>A0ABT5VW72_9BACT</name>
<keyword evidence="4" id="KW-1134">Transmembrane beta strand</keyword>
<dbReference type="InterPro" id="IPR003423">
    <property type="entry name" value="OMP_efflux"/>
</dbReference>
<dbReference type="EMBL" id="JAKJSC010000005">
    <property type="protein sequence ID" value="MDE5419664.1"/>
    <property type="molecule type" value="Genomic_DNA"/>
</dbReference>
<reference evidence="9 10" key="1">
    <citation type="submission" date="2022-01" db="EMBL/GenBank/DDBJ databases">
        <title>Labilibaculum sp. nov, a marine bacterium isolated from Antarctica.</title>
        <authorList>
            <person name="Dai W."/>
        </authorList>
    </citation>
    <scope>NUCLEOTIDE SEQUENCE [LARGE SCALE GENOMIC DNA]</scope>
    <source>
        <strain evidence="9 10">DW002</strain>
    </source>
</reference>
<keyword evidence="5" id="KW-0812">Transmembrane</keyword>
<keyword evidence="3" id="KW-0813">Transport</keyword>
<dbReference type="RefSeq" id="WP_275110993.1">
    <property type="nucleotide sequence ID" value="NZ_JAKJSC010000005.1"/>
</dbReference>
<comment type="similarity">
    <text evidence="2">Belongs to the outer membrane factor (OMF) (TC 1.B.17) family.</text>
</comment>
<evidence type="ECO:0000313" key="10">
    <source>
        <dbReference type="Proteomes" id="UP001528920"/>
    </source>
</evidence>
<comment type="caution">
    <text evidence="9">The sequence shown here is derived from an EMBL/GenBank/DDBJ whole genome shotgun (WGS) entry which is preliminary data.</text>
</comment>
<evidence type="ECO:0000256" key="3">
    <source>
        <dbReference type="ARBA" id="ARBA00022448"/>
    </source>
</evidence>
<evidence type="ECO:0000256" key="5">
    <source>
        <dbReference type="ARBA" id="ARBA00022692"/>
    </source>
</evidence>
<evidence type="ECO:0000256" key="6">
    <source>
        <dbReference type="ARBA" id="ARBA00023136"/>
    </source>
</evidence>
<evidence type="ECO:0000313" key="9">
    <source>
        <dbReference type="EMBL" id="MDE5419664.1"/>
    </source>
</evidence>
<dbReference type="PANTHER" id="PTHR30026">
    <property type="entry name" value="OUTER MEMBRANE PROTEIN TOLC"/>
    <property type="match status" value="1"/>
</dbReference>
<evidence type="ECO:0000256" key="8">
    <source>
        <dbReference type="SAM" id="SignalP"/>
    </source>
</evidence>
<dbReference type="InterPro" id="IPR051906">
    <property type="entry name" value="TolC-like"/>
</dbReference>
<keyword evidence="7" id="KW-0998">Cell outer membrane</keyword>